<dbReference type="Proteomes" id="UP001221757">
    <property type="component" value="Unassembled WGS sequence"/>
</dbReference>
<name>A0AAD7G3G3_MYCRO</name>
<keyword evidence="2" id="KW-1185">Reference proteome</keyword>
<organism evidence="1 2">
    <name type="scientific">Mycena rosella</name>
    <name type="common">Pink bonnet</name>
    <name type="synonym">Agaricus rosellus</name>
    <dbReference type="NCBI Taxonomy" id="1033263"/>
    <lineage>
        <taxon>Eukaryota</taxon>
        <taxon>Fungi</taxon>
        <taxon>Dikarya</taxon>
        <taxon>Basidiomycota</taxon>
        <taxon>Agaricomycotina</taxon>
        <taxon>Agaricomycetes</taxon>
        <taxon>Agaricomycetidae</taxon>
        <taxon>Agaricales</taxon>
        <taxon>Marasmiineae</taxon>
        <taxon>Mycenaceae</taxon>
        <taxon>Mycena</taxon>
    </lineage>
</organism>
<accession>A0AAD7G3G3</accession>
<dbReference type="AlphaFoldDB" id="A0AAD7G3G3"/>
<evidence type="ECO:0000313" key="2">
    <source>
        <dbReference type="Proteomes" id="UP001221757"/>
    </source>
</evidence>
<reference evidence="1" key="1">
    <citation type="submission" date="2023-03" db="EMBL/GenBank/DDBJ databases">
        <title>Massive genome expansion in bonnet fungi (Mycena s.s.) driven by repeated elements and novel gene families across ecological guilds.</title>
        <authorList>
            <consortium name="Lawrence Berkeley National Laboratory"/>
            <person name="Harder C.B."/>
            <person name="Miyauchi S."/>
            <person name="Viragh M."/>
            <person name="Kuo A."/>
            <person name="Thoen E."/>
            <person name="Andreopoulos B."/>
            <person name="Lu D."/>
            <person name="Skrede I."/>
            <person name="Drula E."/>
            <person name="Henrissat B."/>
            <person name="Morin E."/>
            <person name="Kohler A."/>
            <person name="Barry K."/>
            <person name="LaButti K."/>
            <person name="Morin E."/>
            <person name="Salamov A."/>
            <person name="Lipzen A."/>
            <person name="Mereny Z."/>
            <person name="Hegedus B."/>
            <person name="Baldrian P."/>
            <person name="Stursova M."/>
            <person name="Weitz H."/>
            <person name="Taylor A."/>
            <person name="Grigoriev I.V."/>
            <person name="Nagy L.G."/>
            <person name="Martin F."/>
            <person name="Kauserud H."/>
        </authorList>
    </citation>
    <scope>NUCLEOTIDE SEQUENCE</scope>
    <source>
        <strain evidence="1">CBHHK067</strain>
    </source>
</reference>
<proteinExistence type="predicted"/>
<sequence>MTGLKLHAATVDVAALTHSHALRARADYSSKVPMPLSHAGVPRRSSHRRMHPFHPPALKVRVLIRDTIGPRAVTLEHAVDIRRVRVWHTSPYPFPAVDAVSTPPIPSQA</sequence>
<gene>
    <name evidence="1" type="ORF">B0H17DRAFT_1211962</name>
</gene>
<dbReference type="EMBL" id="JARKIE010000242">
    <property type="protein sequence ID" value="KAJ7662356.1"/>
    <property type="molecule type" value="Genomic_DNA"/>
</dbReference>
<evidence type="ECO:0000313" key="1">
    <source>
        <dbReference type="EMBL" id="KAJ7662356.1"/>
    </source>
</evidence>
<comment type="caution">
    <text evidence="1">The sequence shown here is derived from an EMBL/GenBank/DDBJ whole genome shotgun (WGS) entry which is preliminary data.</text>
</comment>
<protein>
    <submittedName>
        <fullName evidence="1">Uncharacterized protein</fullName>
    </submittedName>
</protein>